<evidence type="ECO:0000313" key="5">
    <source>
        <dbReference type="Proteomes" id="UP000266272"/>
    </source>
</evidence>
<organism evidence="4 5">
    <name type="scientific">Trichoderma arundinaceum</name>
    <dbReference type="NCBI Taxonomy" id="490622"/>
    <lineage>
        <taxon>Eukaryota</taxon>
        <taxon>Fungi</taxon>
        <taxon>Dikarya</taxon>
        <taxon>Ascomycota</taxon>
        <taxon>Pezizomycotina</taxon>
        <taxon>Sordariomycetes</taxon>
        <taxon>Hypocreomycetidae</taxon>
        <taxon>Hypocreales</taxon>
        <taxon>Hypocreaceae</taxon>
        <taxon>Trichoderma</taxon>
    </lineage>
</organism>
<feature type="non-terminal residue" evidence="4">
    <location>
        <position position="190"/>
    </location>
</feature>
<gene>
    <name evidence="4" type="ORF">TARUN_2697</name>
</gene>
<comment type="pathway">
    <text evidence="1">Mycotoxin biosynthesis.</text>
</comment>
<protein>
    <submittedName>
        <fullName evidence="4">Uncharacterized protein</fullName>
    </submittedName>
</protein>
<reference evidence="4 5" key="1">
    <citation type="journal article" date="2018" name="PLoS Pathog.">
        <title>Evolution of structural diversity of trichothecenes, a family of toxins produced by plant pathogenic and entomopathogenic fungi.</title>
        <authorList>
            <person name="Proctor R.H."/>
            <person name="McCormick S.P."/>
            <person name="Kim H.S."/>
            <person name="Cardoza R.E."/>
            <person name="Stanley A.M."/>
            <person name="Lindo L."/>
            <person name="Kelly A."/>
            <person name="Brown D.W."/>
            <person name="Lee T."/>
            <person name="Vaughan M.M."/>
            <person name="Alexander N.J."/>
            <person name="Busman M."/>
            <person name="Gutierrez S."/>
        </authorList>
    </citation>
    <scope>NUCLEOTIDE SEQUENCE [LARGE SCALE GENOMIC DNA]</scope>
    <source>
        <strain evidence="4 5">IBT 40837</strain>
    </source>
</reference>
<dbReference type="InterPro" id="IPR021765">
    <property type="entry name" value="UstYa-like"/>
</dbReference>
<dbReference type="PANTHER" id="PTHR33365:SF11">
    <property type="entry name" value="TAT PATHWAY SIGNAL SEQUENCE"/>
    <property type="match status" value="1"/>
</dbReference>
<evidence type="ECO:0000256" key="3">
    <source>
        <dbReference type="ARBA" id="ARBA00035112"/>
    </source>
</evidence>
<dbReference type="Proteomes" id="UP000266272">
    <property type="component" value="Unassembled WGS sequence"/>
</dbReference>
<evidence type="ECO:0000256" key="2">
    <source>
        <dbReference type="ARBA" id="ARBA00023002"/>
    </source>
</evidence>
<dbReference type="PANTHER" id="PTHR33365">
    <property type="entry name" value="YALI0B05434P"/>
    <property type="match status" value="1"/>
</dbReference>
<keyword evidence="2" id="KW-0560">Oxidoreductase</keyword>
<dbReference type="GO" id="GO:0016491">
    <property type="term" value="F:oxidoreductase activity"/>
    <property type="evidence" value="ECO:0007669"/>
    <property type="project" value="UniProtKB-KW"/>
</dbReference>
<dbReference type="GO" id="GO:0043386">
    <property type="term" value="P:mycotoxin biosynthetic process"/>
    <property type="evidence" value="ECO:0007669"/>
    <property type="project" value="InterPro"/>
</dbReference>
<comment type="similarity">
    <text evidence="3">Belongs to the ustYa family.</text>
</comment>
<evidence type="ECO:0000313" key="4">
    <source>
        <dbReference type="EMBL" id="RFU79490.1"/>
    </source>
</evidence>
<accession>A0A395NTS7</accession>
<comment type="caution">
    <text evidence="4">The sequence shown here is derived from an EMBL/GenBank/DDBJ whole genome shotgun (WGS) entry which is preliminary data.</text>
</comment>
<keyword evidence="5" id="KW-1185">Reference proteome</keyword>
<dbReference type="AlphaFoldDB" id="A0A395NTS7"/>
<name>A0A395NTS7_TRIAR</name>
<dbReference type="OrthoDB" id="3687641at2759"/>
<dbReference type="EMBL" id="PXOA01000154">
    <property type="protein sequence ID" value="RFU79490.1"/>
    <property type="molecule type" value="Genomic_DNA"/>
</dbReference>
<evidence type="ECO:0000256" key="1">
    <source>
        <dbReference type="ARBA" id="ARBA00004685"/>
    </source>
</evidence>
<sequence>MFKYVYITLAVAASICFMWLSYTGPPPPVARHVYLPRQEYTPQFLLGNASYRPFEDENARRLWDTILPPNHGAVLATNITSGFHVWAIPAMFHQLRCLREIRNQFIALSKPGDEARRFMSQKGPGSAYQNISYCFDYVRQGILCHADTTLHPVAQLTPEQKIIDGNALWHMCRDSSVLYSWADMSGIPRR</sequence>
<proteinExistence type="inferred from homology"/>
<dbReference type="Pfam" id="PF11807">
    <property type="entry name" value="UstYa"/>
    <property type="match status" value="1"/>
</dbReference>